<dbReference type="InterPro" id="IPR040256">
    <property type="entry name" value="At4g02000-like"/>
</dbReference>
<evidence type="ECO:0000313" key="1">
    <source>
        <dbReference type="EMBL" id="KAJ8420501.1"/>
    </source>
</evidence>
<dbReference type="InterPro" id="IPR036691">
    <property type="entry name" value="Endo/exonu/phosph_ase_sf"/>
</dbReference>
<accession>A0A9Q1JHK2</accession>
<dbReference type="PANTHER" id="PTHR31286:SF165">
    <property type="entry name" value="DUF4283 DOMAIN-CONTAINING PROTEIN"/>
    <property type="match status" value="1"/>
</dbReference>
<keyword evidence="2" id="KW-1185">Reference proteome</keyword>
<dbReference type="SUPFAM" id="SSF56219">
    <property type="entry name" value="DNase I-like"/>
    <property type="match status" value="1"/>
</dbReference>
<organism evidence="1 2">
    <name type="scientific">Carnegiea gigantea</name>
    <dbReference type="NCBI Taxonomy" id="171969"/>
    <lineage>
        <taxon>Eukaryota</taxon>
        <taxon>Viridiplantae</taxon>
        <taxon>Streptophyta</taxon>
        <taxon>Embryophyta</taxon>
        <taxon>Tracheophyta</taxon>
        <taxon>Spermatophyta</taxon>
        <taxon>Magnoliopsida</taxon>
        <taxon>eudicotyledons</taxon>
        <taxon>Gunneridae</taxon>
        <taxon>Pentapetalae</taxon>
        <taxon>Caryophyllales</taxon>
        <taxon>Cactineae</taxon>
        <taxon>Cactaceae</taxon>
        <taxon>Cactoideae</taxon>
        <taxon>Echinocereeae</taxon>
        <taxon>Carnegiea</taxon>
    </lineage>
</organism>
<gene>
    <name evidence="1" type="ORF">Cgig2_019205</name>
</gene>
<name>A0A9Q1JHK2_9CARY</name>
<reference evidence="1" key="1">
    <citation type="submission" date="2022-04" db="EMBL/GenBank/DDBJ databases">
        <title>Carnegiea gigantea Genome sequencing and assembly v2.</title>
        <authorList>
            <person name="Copetti D."/>
            <person name="Sanderson M.J."/>
            <person name="Burquez A."/>
            <person name="Wojciechowski M.F."/>
        </authorList>
    </citation>
    <scope>NUCLEOTIDE SEQUENCE</scope>
    <source>
        <strain evidence="1">SGP5-SGP5p</strain>
        <tissue evidence="1">Aerial part</tissue>
    </source>
</reference>
<dbReference type="PANTHER" id="PTHR31286">
    <property type="entry name" value="GLYCINE-RICH CELL WALL STRUCTURAL PROTEIN 1.8-LIKE"/>
    <property type="match status" value="1"/>
</dbReference>
<dbReference type="EMBL" id="JAKOGI010003384">
    <property type="protein sequence ID" value="KAJ8420501.1"/>
    <property type="molecule type" value="Genomic_DNA"/>
</dbReference>
<dbReference type="AlphaFoldDB" id="A0A9Q1JHK2"/>
<protein>
    <recommendedName>
        <fullName evidence="3">DUF4283 domain-containing protein</fullName>
    </recommendedName>
</protein>
<evidence type="ECO:0000313" key="2">
    <source>
        <dbReference type="Proteomes" id="UP001153076"/>
    </source>
</evidence>
<sequence>MVRKGIFPVRFADIQDKIIVVQRGIYLFDNKPFVVKPWNPEMQINTEAITLLPFWVQLPELDIKYWGMESLSKIEGPHPDYVEFVNDFNVVVRQKVKFEWMPVKCGHCQMLGHIEQECGKKGTTKMEWREQEQIDGFIRVQSRTSVRSISKQVFPIHSYNGFKVLEREKDEGNQEGLSTNRKFFITFVYGFNQETNRWQMWEDLKGIAQGINEAWCVLGDFNSVLRKEDRIGGAYVLDSEISKFAEWIDVHKLQEIRSSGAYFSWTNKTIWSRINIVFINMDWHARCDSTSYHLPSLPKAKT</sequence>
<proteinExistence type="predicted"/>
<dbReference type="Proteomes" id="UP001153076">
    <property type="component" value="Unassembled WGS sequence"/>
</dbReference>
<comment type="caution">
    <text evidence="1">The sequence shown here is derived from an EMBL/GenBank/DDBJ whole genome shotgun (WGS) entry which is preliminary data.</text>
</comment>
<evidence type="ECO:0008006" key="3">
    <source>
        <dbReference type="Google" id="ProtNLM"/>
    </source>
</evidence>
<dbReference type="Gene3D" id="3.60.10.10">
    <property type="entry name" value="Endonuclease/exonuclease/phosphatase"/>
    <property type="match status" value="1"/>
</dbReference>